<evidence type="ECO:0000256" key="1">
    <source>
        <dbReference type="ARBA" id="ARBA00001933"/>
    </source>
</evidence>
<comment type="caution">
    <text evidence="5">The sequence shown here is derived from an EMBL/GenBank/DDBJ whole genome shotgun (WGS) entry which is preliminary data.</text>
</comment>
<dbReference type="InterPro" id="IPR027278">
    <property type="entry name" value="ACCD_DCysDesulf"/>
</dbReference>
<dbReference type="PIRSF" id="PIRSF006278">
    <property type="entry name" value="ACCD_DCysDesulf"/>
    <property type="match status" value="1"/>
</dbReference>
<sequence length="361" mass="39696">MKLTELERIHVGYLDTPLEYMPNLTKELGKGKLYVKRDDMTGLAFGGNKARKLDYLVKDALDHGYNALMTFGGVQTNHGRMTVAAAVRYNMKPILVLTGPKPDYCSGNLILDRMMGADVHFIDTTAYADLPEPEKSEKTAAFLAQETEKIVAEYEKQGIHPYNVPVGGSSLVGAAGYINAIPEIMKQMKEQGIEAKYLVCGYGSMGTFGGLLAGAKYFKAPFEVIGIPVSPAYRSPEQVAEFIDKLSAEYELGIHVTPEEVRIETGTPEEPYYGIAYNVPDPVTQQYMALLARTEGLFTDPCYTGKIFHGFVDLVRSGKIPEGENAIFLHSGGTPAIWSKEHLDAAQEIFYDGEGLFVHKA</sequence>
<accession>A0ABS2GM11</accession>
<comment type="similarity">
    <text evidence="2">Belongs to the ACC deaminase/D-cysteine desulfhydrase family.</text>
</comment>
<dbReference type="EMBL" id="JACSNR010000006">
    <property type="protein sequence ID" value="MBM6923517.1"/>
    <property type="molecule type" value="Genomic_DNA"/>
</dbReference>
<dbReference type="Pfam" id="PF00291">
    <property type="entry name" value="PALP"/>
    <property type="match status" value="1"/>
</dbReference>
<keyword evidence="6" id="KW-1185">Reference proteome</keyword>
<dbReference type="InterPro" id="IPR001926">
    <property type="entry name" value="TrpB-like_PALP"/>
</dbReference>
<evidence type="ECO:0000256" key="3">
    <source>
        <dbReference type="ARBA" id="ARBA00022898"/>
    </source>
</evidence>
<dbReference type="SUPFAM" id="SSF53686">
    <property type="entry name" value="Tryptophan synthase beta subunit-like PLP-dependent enzymes"/>
    <property type="match status" value="1"/>
</dbReference>
<protein>
    <submittedName>
        <fullName evidence="5">Pyridoxal-phosphate dependent enzyme</fullName>
    </submittedName>
</protein>
<evidence type="ECO:0000256" key="2">
    <source>
        <dbReference type="ARBA" id="ARBA00008639"/>
    </source>
</evidence>
<dbReference type="PANTHER" id="PTHR43780:SF2">
    <property type="entry name" value="1-AMINOCYCLOPROPANE-1-CARBOXYLATE DEAMINASE-RELATED"/>
    <property type="match status" value="1"/>
</dbReference>
<gene>
    <name evidence="5" type="ORF">H9X81_07420</name>
</gene>
<organism evidence="5 6">
    <name type="scientific">Hydrogenoanaerobacterium saccharovorans</name>
    <dbReference type="NCBI Taxonomy" id="474960"/>
    <lineage>
        <taxon>Bacteria</taxon>
        <taxon>Bacillati</taxon>
        <taxon>Bacillota</taxon>
        <taxon>Clostridia</taxon>
        <taxon>Eubacteriales</taxon>
        <taxon>Oscillospiraceae</taxon>
        <taxon>Hydrogenoanaerobacterium</taxon>
    </lineage>
</organism>
<reference evidence="5 6" key="1">
    <citation type="journal article" date="2021" name="Sci. Rep.">
        <title>The distribution of antibiotic resistance genes in chicken gut microbiota commensals.</title>
        <authorList>
            <person name="Juricova H."/>
            <person name="Matiasovicova J."/>
            <person name="Kubasova T."/>
            <person name="Cejkova D."/>
            <person name="Rychlik I."/>
        </authorList>
    </citation>
    <scope>NUCLEOTIDE SEQUENCE [LARGE SCALE GENOMIC DNA]</scope>
    <source>
        <strain evidence="5 6">An564</strain>
    </source>
</reference>
<feature type="domain" description="Tryptophan synthase beta chain-like PALP" evidence="4">
    <location>
        <begin position="12"/>
        <end position="332"/>
    </location>
</feature>
<dbReference type="Gene3D" id="3.40.50.1100">
    <property type="match status" value="2"/>
</dbReference>
<evidence type="ECO:0000313" key="5">
    <source>
        <dbReference type="EMBL" id="MBM6923517.1"/>
    </source>
</evidence>
<comment type="cofactor">
    <cofactor evidence="1">
        <name>pyridoxal 5'-phosphate</name>
        <dbReference type="ChEBI" id="CHEBI:597326"/>
    </cofactor>
</comment>
<proteinExistence type="inferred from homology"/>
<dbReference type="PANTHER" id="PTHR43780">
    <property type="entry name" value="1-AMINOCYCLOPROPANE-1-CARBOXYLATE DEAMINASE-RELATED"/>
    <property type="match status" value="1"/>
</dbReference>
<evidence type="ECO:0000313" key="6">
    <source>
        <dbReference type="Proteomes" id="UP000724149"/>
    </source>
</evidence>
<keyword evidence="3" id="KW-0663">Pyridoxal phosphate</keyword>
<dbReference type="Proteomes" id="UP000724149">
    <property type="component" value="Unassembled WGS sequence"/>
</dbReference>
<dbReference type="InterPro" id="IPR036052">
    <property type="entry name" value="TrpB-like_PALP_sf"/>
</dbReference>
<evidence type="ECO:0000259" key="4">
    <source>
        <dbReference type="Pfam" id="PF00291"/>
    </source>
</evidence>
<name>A0ABS2GM11_9FIRM</name>
<dbReference type="RefSeq" id="WP_177502331.1">
    <property type="nucleotide sequence ID" value="NZ_JACSNR010000006.1"/>
</dbReference>